<evidence type="ECO:0000259" key="2">
    <source>
        <dbReference type="SMART" id="SM00822"/>
    </source>
</evidence>
<gene>
    <name evidence="3" type="ORF">UFOPK2786_00865</name>
</gene>
<dbReference type="PRINTS" id="PR00081">
    <property type="entry name" value="GDHRDH"/>
</dbReference>
<comment type="similarity">
    <text evidence="1">Belongs to the short-chain dehydrogenases/reductases (SDR) family.</text>
</comment>
<dbReference type="GO" id="GO:0016616">
    <property type="term" value="F:oxidoreductase activity, acting on the CH-OH group of donors, NAD or NADP as acceptor"/>
    <property type="evidence" value="ECO:0007669"/>
    <property type="project" value="UniProtKB-ARBA"/>
</dbReference>
<dbReference type="EMBL" id="CAEZYW010000118">
    <property type="protein sequence ID" value="CAB4742746.1"/>
    <property type="molecule type" value="Genomic_DNA"/>
</dbReference>
<evidence type="ECO:0000256" key="1">
    <source>
        <dbReference type="ARBA" id="ARBA00006484"/>
    </source>
</evidence>
<dbReference type="PRINTS" id="PR00080">
    <property type="entry name" value="SDRFAMILY"/>
</dbReference>
<proteinExistence type="inferred from homology"/>
<dbReference type="AlphaFoldDB" id="A0A6J6T6H3"/>
<dbReference type="SUPFAM" id="SSF51735">
    <property type="entry name" value="NAD(P)-binding Rossmann-fold domains"/>
    <property type="match status" value="1"/>
</dbReference>
<dbReference type="InterPro" id="IPR057326">
    <property type="entry name" value="KR_dom"/>
</dbReference>
<organism evidence="3">
    <name type="scientific">freshwater metagenome</name>
    <dbReference type="NCBI Taxonomy" id="449393"/>
    <lineage>
        <taxon>unclassified sequences</taxon>
        <taxon>metagenomes</taxon>
        <taxon>ecological metagenomes</taxon>
    </lineage>
</organism>
<dbReference type="FunFam" id="3.40.50.720:FF:000084">
    <property type="entry name" value="Short-chain dehydrogenase reductase"/>
    <property type="match status" value="1"/>
</dbReference>
<evidence type="ECO:0000313" key="3">
    <source>
        <dbReference type="EMBL" id="CAB4742746.1"/>
    </source>
</evidence>
<dbReference type="Pfam" id="PF13561">
    <property type="entry name" value="adh_short_C2"/>
    <property type="match status" value="1"/>
</dbReference>
<protein>
    <submittedName>
        <fullName evidence="3">Unannotated protein</fullName>
    </submittedName>
</protein>
<dbReference type="PANTHER" id="PTHR42760">
    <property type="entry name" value="SHORT-CHAIN DEHYDROGENASES/REDUCTASES FAMILY MEMBER"/>
    <property type="match status" value="1"/>
</dbReference>
<dbReference type="InterPro" id="IPR036291">
    <property type="entry name" value="NAD(P)-bd_dom_sf"/>
</dbReference>
<dbReference type="InterPro" id="IPR002347">
    <property type="entry name" value="SDR_fam"/>
</dbReference>
<reference evidence="3" key="1">
    <citation type="submission" date="2020-05" db="EMBL/GenBank/DDBJ databases">
        <authorList>
            <person name="Chiriac C."/>
            <person name="Salcher M."/>
            <person name="Ghai R."/>
            <person name="Kavagutti S V."/>
        </authorList>
    </citation>
    <scope>NUCLEOTIDE SEQUENCE</scope>
</reference>
<dbReference type="CDD" id="cd05233">
    <property type="entry name" value="SDR_c"/>
    <property type="match status" value="1"/>
</dbReference>
<dbReference type="SMART" id="SM00822">
    <property type="entry name" value="PKS_KR"/>
    <property type="match status" value="1"/>
</dbReference>
<accession>A0A6J6T6H3</accession>
<feature type="domain" description="Ketoreductase" evidence="2">
    <location>
        <begin position="11"/>
        <end position="192"/>
    </location>
</feature>
<sequence>MSNRNSRFERKVTIVTGGAGGLGQAITAALVEEGARVAIFDTNPDAIDRALDELARPDSVMGAIVDVRSRESVTSGVAEVVAAFGGIDILIAAAGGSLGTPRDIDDIEPEHLDLVIDVNIKGTFNCAQAVVPFMKVRGGGAIVNFSSIGGRSTSPVTGIPYAAAKAGVLGLTRRLAREVGPDGIRVNAIAPGLFLTGRLQGMFDTMADKDRNEVLDSIPLHRMPELRECVEPVLFLASEESSYSTGAVLDVNGGRFMAG</sequence>
<dbReference type="Gene3D" id="3.40.50.720">
    <property type="entry name" value="NAD(P)-binding Rossmann-like Domain"/>
    <property type="match status" value="1"/>
</dbReference>
<name>A0A6J6T6H3_9ZZZZ</name>